<keyword evidence="6 8" id="KW-0675">Receptor</keyword>
<evidence type="ECO:0000256" key="3">
    <source>
        <dbReference type="ARBA" id="ARBA00022989"/>
    </source>
</evidence>
<evidence type="ECO:0000259" key="11">
    <source>
        <dbReference type="PROSITE" id="PS50262"/>
    </source>
</evidence>
<evidence type="ECO:0000256" key="2">
    <source>
        <dbReference type="ARBA" id="ARBA00022692"/>
    </source>
</evidence>
<dbReference type="PANTHER" id="PTHR24243:SF208">
    <property type="entry name" value="PYROKININ-1 RECEPTOR"/>
    <property type="match status" value="1"/>
</dbReference>
<dbReference type="InterPro" id="IPR017452">
    <property type="entry name" value="GPCR_Rhodpsn_7TM"/>
</dbReference>
<evidence type="ECO:0000256" key="4">
    <source>
        <dbReference type="ARBA" id="ARBA00023040"/>
    </source>
</evidence>
<gene>
    <name evidence="13" type="primary">LOC110974160</name>
</gene>
<keyword evidence="7 8" id="KW-0807">Transducer</keyword>
<evidence type="ECO:0000256" key="5">
    <source>
        <dbReference type="ARBA" id="ARBA00023136"/>
    </source>
</evidence>
<organism evidence="12 13">
    <name type="scientific">Acanthaster planci</name>
    <name type="common">Crown-of-thorns starfish</name>
    <dbReference type="NCBI Taxonomy" id="133434"/>
    <lineage>
        <taxon>Eukaryota</taxon>
        <taxon>Metazoa</taxon>
        <taxon>Echinodermata</taxon>
        <taxon>Eleutherozoa</taxon>
        <taxon>Asterozoa</taxon>
        <taxon>Asteroidea</taxon>
        <taxon>Valvatacea</taxon>
        <taxon>Valvatida</taxon>
        <taxon>Acanthasteridae</taxon>
        <taxon>Acanthaster</taxon>
    </lineage>
</organism>
<evidence type="ECO:0000256" key="10">
    <source>
        <dbReference type="SAM" id="Phobius"/>
    </source>
</evidence>
<dbReference type="GO" id="GO:0004930">
    <property type="term" value="F:G protein-coupled receptor activity"/>
    <property type="evidence" value="ECO:0007669"/>
    <property type="project" value="UniProtKB-KW"/>
</dbReference>
<keyword evidence="5 10" id="KW-0472">Membrane</keyword>
<dbReference type="GO" id="GO:0005886">
    <property type="term" value="C:plasma membrane"/>
    <property type="evidence" value="ECO:0007669"/>
    <property type="project" value="TreeGrafter"/>
</dbReference>
<feature type="domain" description="G-protein coupled receptors family 1 profile" evidence="11">
    <location>
        <begin position="50"/>
        <end position="327"/>
    </location>
</feature>
<dbReference type="CDD" id="cd00637">
    <property type="entry name" value="7tm_classA_rhodopsin-like"/>
    <property type="match status" value="1"/>
</dbReference>
<feature type="transmembrane region" description="Helical" evidence="10">
    <location>
        <begin position="155"/>
        <end position="175"/>
    </location>
</feature>
<evidence type="ECO:0000256" key="8">
    <source>
        <dbReference type="RuleBase" id="RU000688"/>
    </source>
</evidence>
<dbReference type="Proteomes" id="UP000694845">
    <property type="component" value="Unplaced"/>
</dbReference>
<protein>
    <submittedName>
        <fullName evidence="13">Neuromedin-U receptor 2-like</fullName>
    </submittedName>
</protein>
<dbReference type="GeneID" id="110974160"/>
<dbReference type="PROSITE" id="PS00237">
    <property type="entry name" value="G_PROTEIN_RECEP_F1_1"/>
    <property type="match status" value="1"/>
</dbReference>
<evidence type="ECO:0000256" key="6">
    <source>
        <dbReference type="ARBA" id="ARBA00023170"/>
    </source>
</evidence>
<keyword evidence="3 10" id="KW-1133">Transmembrane helix</keyword>
<dbReference type="OMA" id="WISSIPQ"/>
<feature type="compositionally biased region" description="Basic and acidic residues" evidence="9">
    <location>
        <begin position="359"/>
        <end position="382"/>
    </location>
</feature>
<sequence length="404" mass="45387">MGAGITSGECSKQETVNISQEKASEWLYSTTDTFLIAVIIPTLWCLALITNMTFLLVTLRVRTLRSETNYYLAHLALADLLYVSLASAITWWSYTASPLASHFPFVNSAQCIISSTFVNTGYFASIVLVTMVSFERYLALCHPMKHRQIRGQRRTYRIVAICWMAGCLLSVSITMENTVQTMECLLWPDDDSYQSYPSIRVYCGPVAPWITNYTHPLQNVPWLVATVANTHMYLCIILTLNKRTSDNDLANNDPNASQIRNQVAKILVVNGTVFFLCQTPYRIFSMAEWICSLAEIPNPMSAALGRNTRWISSIPQYINGMINPLIYGAMNRAYRAAFRQAFRCNCQSRSQHTASPTVRSEKSQNKARQKTHEQTESLHPDCELGDLSTLGINAIVGPTNDVSL</sequence>
<dbReference type="SMART" id="SM01381">
    <property type="entry name" value="7TM_GPCR_Srsx"/>
    <property type="match status" value="1"/>
</dbReference>
<dbReference type="KEGG" id="aplc:110974160"/>
<reference evidence="13" key="1">
    <citation type="submission" date="2025-08" db="UniProtKB">
        <authorList>
            <consortium name="RefSeq"/>
        </authorList>
    </citation>
    <scope>IDENTIFICATION</scope>
</reference>
<dbReference type="SUPFAM" id="SSF81321">
    <property type="entry name" value="Family A G protein-coupled receptor-like"/>
    <property type="match status" value="1"/>
</dbReference>
<feature type="region of interest" description="Disordered" evidence="9">
    <location>
        <begin position="353"/>
        <end position="382"/>
    </location>
</feature>
<feature type="transmembrane region" description="Helical" evidence="10">
    <location>
        <begin position="34"/>
        <end position="59"/>
    </location>
</feature>
<proteinExistence type="inferred from homology"/>
<evidence type="ECO:0000256" key="1">
    <source>
        <dbReference type="ARBA" id="ARBA00004141"/>
    </source>
</evidence>
<dbReference type="PROSITE" id="PS50262">
    <property type="entry name" value="G_PROTEIN_RECEP_F1_2"/>
    <property type="match status" value="1"/>
</dbReference>
<comment type="subcellular location">
    <subcellularLocation>
        <location evidence="1">Membrane</location>
        <topology evidence="1">Multi-pass membrane protein</topology>
    </subcellularLocation>
</comment>
<dbReference type="AlphaFoldDB" id="A0A8B7XME9"/>
<evidence type="ECO:0000313" key="12">
    <source>
        <dbReference type="Proteomes" id="UP000694845"/>
    </source>
</evidence>
<keyword evidence="2 8" id="KW-0812">Transmembrane</keyword>
<dbReference type="PRINTS" id="PR00237">
    <property type="entry name" value="GPCRRHODOPSN"/>
</dbReference>
<dbReference type="RefSeq" id="XP_022081271.1">
    <property type="nucleotide sequence ID" value="XM_022225579.1"/>
</dbReference>
<accession>A0A8B7XME9</accession>
<name>A0A8B7XME9_ACAPL</name>
<keyword evidence="4 8" id="KW-0297">G-protein coupled receptor</keyword>
<dbReference type="InterPro" id="IPR000276">
    <property type="entry name" value="GPCR_Rhodpsn"/>
</dbReference>
<feature type="transmembrane region" description="Helical" evidence="10">
    <location>
        <begin position="112"/>
        <end position="134"/>
    </location>
</feature>
<keyword evidence="12" id="KW-1185">Reference proteome</keyword>
<evidence type="ECO:0000256" key="7">
    <source>
        <dbReference type="ARBA" id="ARBA00023224"/>
    </source>
</evidence>
<dbReference type="PANTHER" id="PTHR24243">
    <property type="entry name" value="G-PROTEIN COUPLED RECEPTOR"/>
    <property type="match status" value="1"/>
</dbReference>
<comment type="similarity">
    <text evidence="8">Belongs to the G-protein coupled receptor 1 family.</text>
</comment>
<evidence type="ECO:0000256" key="9">
    <source>
        <dbReference type="SAM" id="MobiDB-lite"/>
    </source>
</evidence>
<dbReference type="OrthoDB" id="5967898at2759"/>
<feature type="transmembrane region" description="Helical" evidence="10">
    <location>
        <begin position="71"/>
        <end position="92"/>
    </location>
</feature>
<dbReference type="Pfam" id="PF00001">
    <property type="entry name" value="7tm_1"/>
    <property type="match status" value="1"/>
</dbReference>
<evidence type="ECO:0000313" key="13">
    <source>
        <dbReference type="RefSeq" id="XP_022081271.1"/>
    </source>
</evidence>
<dbReference type="Gene3D" id="1.20.1070.10">
    <property type="entry name" value="Rhodopsin 7-helix transmembrane proteins"/>
    <property type="match status" value="1"/>
</dbReference>